<evidence type="ECO:0008006" key="4">
    <source>
        <dbReference type="Google" id="ProtNLM"/>
    </source>
</evidence>
<evidence type="ECO:0000313" key="3">
    <source>
        <dbReference type="Proteomes" id="UP000494206"/>
    </source>
</evidence>
<dbReference type="PANTHER" id="PTHR38627">
    <property type="entry name" value="GA BINDING AND ACTIVATING AND SPK (SPK) DOMAIN CONTAINING-RELATED"/>
    <property type="match status" value="1"/>
</dbReference>
<protein>
    <recommendedName>
        <fullName evidence="4">SPK domain-containing protein</fullName>
    </recommendedName>
</protein>
<feature type="compositionally biased region" description="Basic and acidic residues" evidence="1">
    <location>
        <begin position="344"/>
        <end position="353"/>
    </location>
</feature>
<feature type="compositionally biased region" description="Polar residues" evidence="1">
    <location>
        <begin position="167"/>
        <end position="181"/>
    </location>
</feature>
<feature type="region of interest" description="Disordered" evidence="1">
    <location>
        <begin position="344"/>
        <end position="496"/>
    </location>
</feature>
<organism evidence="2 3">
    <name type="scientific">Caenorhabditis bovis</name>
    <dbReference type="NCBI Taxonomy" id="2654633"/>
    <lineage>
        <taxon>Eukaryota</taxon>
        <taxon>Metazoa</taxon>
        <taxon>Ecdysozoa</taxon>
        <taxon>Nematoda</taxon>
        <taxon>Chromadorea</taxon>
        <taxon>Rhabditida</taxon>
        <taxon>Rhabditina</taxon>
        <taxon>Rhabditomorpha</taxon>
        <taxon>Rhabditoidea</taxon>
        <taxon>Rhabditidae</taxon>
        <taxon>Peloderinae</taxon>
        <taxon>Caenorhabditis</taxon>
    </lineage>
</organism>
<evidence type="ECO:0000313" key="2">
    <source>
        <dbReference type="EMBL" id="CAB3404760.1"/>
    </source>
</evidence>
<feature type="compositionally biased region" description="Basic and acidic residues" evidence="1">
    <location>
        <begin position="182"/>
        <end position="193"/>
    </location>
</feature>
<dbReference type="OrthoDB" id="10689431at2759"/>
<sequence>MVTSEENRRDIDIEDENVFWNFIHEKIVVKKEFDVVNFSLWENFKAMQNPTWTVEELDEYYNDVMKDCLYKAEIDRKIILELYQHLKLPLDDHAEKLLEKDIPAIIRRNARKEVVRFRIVGEHQTAPAPQRTVSRSQLLIQNPPVAKTTPTTLVSNAEKSPLETPAPSRQSSPVSVWTNQPIEKREKDIEEPRSSNSSSPKREVIDNEDDGYKELVYRFTKPKRSGFTCEDHRKMWMHIYKEAFTSSGHLKDVFESPKGLILWRKYIALNQCSKSDSNLASHYRKVMRFNLHRARLDRDILLKLYDVVDIPLPMDVIKELEHRFSIKVNVQDGRLYSWTEVVEEKKADEKEKEEKEEDSDDTVPLSKEMEDDGPENLQNRNSSTTNTSKKTPKRRLSSTEKDHEKTSTSSPNKEESKRKRSQLPETPKGTDTIEVGKTSSSGVFQTREPSRILNWKAPSPQLNGDDENGNNKRKRRSSQILESQSLSEKKRNDQNDEYSETLEVMIGSCDSQLSDSSTFVCDIKSEPPSEYSIISEIPEISLSEIKEREMSLNKELGEKLLKQALELADRMNINREDALKVYTKLCNELKTEQFLLEPSDFESFVKAMNFSDDRELVESAENVIQQASKEAWNLVCNSTLLEWIL</sequence>
<dbReference type="AlphaFoldDB" id="A0A8S1ETX0"/>
<dbReference type="Proteomes" id="UP000494206">
    <property type="component" value="Unassembled WGS sequence"/>
</dbReference>
<keyword evidence="3" id="KW-1185">Reference proteome</keyword>
<accession>A0A8S1ETX0</accession>
<name>A0A8S1ETX0_9PELO</name>
<dbReference type="PANTHER" id="PTHR38627:SF2">
    <property type="entry name" value="DOUBLE-STRAND TELOMERIC DNA-BINDING PROTEINS 1-RELATED"/>
    <property type="match status" value="1"/>
</dbReference>
<dbReference type="InterPro" id="IPR053367">
    <property type="entry name" value="G-alpha_activating_GEF"/>
</dbReference>
<reference evidence="2 3" key="1">
    <citation type="submission" date="2020-04" db="EMBL/GenBank/DDBJ databases">
        <authorList>
            <person name="Laetsch R D."/>
            <person name="Stevens L."/>
            <person name="Kumar S."/>
            <person name="Blaxter L. M."/>
        </authorList>
    </citation>
    <scope>NUCLEOTIDE SEQUENCE [LARGE SCALE GENOMIC DNA]</scope>
</reference>
<feature type="compositionally biased region" description="Low complexity" evidence="1">
    <location>
        <begin position="379"/>
        <end position="389"/>
    </location>
</feature>
<evidence type="ECO:0000256" key="1">
    <source>
        <dbReference type="SAM" id="MobiDB-lite"/>
    </source>
</evidence>
<feature type="compositionally biased region" description="Basic and acidic residues" evidence="1">
    <location>
        <begin position="397"/>
        <end position="417"/>
    </location>
</feature>
<proteinExistence type="predicted"/>
<comment type="caution">
    <text evidence="2">The sequence shown here is derived from an EMBL/GenBank/DDBJ whole genome shotgun (WGS) entry which is preliminary data.</text>
</comment>
<feature type="region of interest" description="Disordered" evidence="1">
    <location>
        <begin position="126"/>
        <end position="205"/>
    </location>
</feature>
<feature type="compositionally biased region" description="Polar residues" evidence="1">
    <location>
        <begin position="131"/>
        <end position="140"/>
    </location>
</feature>
<dbReference type="EMBL" id="CADEPM010000004">
    <property type="protein sequence ID" value="CAB3404760.1"/>
    <property type="molecule type" value="Genomic_DNA"/>
</dbReference>
<gene>
    <name evidence="2" type="ORF">CBOVIS_LOCUS7041</name>
</gene>
<feature type="compositionally biased region" description="Polar residues" evidence="1">
    <location>
        <begin position="148"/>
        <end position="158"/>
    </location>
</feature>